<feature type="compositionally biased region" description="Pro residues" evidence="1">
    <location>
        <begin position="229"/>
        <end position="241"/>
    </location>
</feature>
<keyword evidence="2" id="KW-1133">Transmembrane helix</keyword>
<dbReference type="Proteomes" id="UP000095284">
    <property type="component" value="Unplaced"/>
</dbReference>
<feature type="compositionally biased region" description="Polar residues" evidence="1">
    <location>
        <begin position="252"/>
        <end position="265"/>
    </location>
</feature>
<dbReference type="WBParaSite" id="BXY_1021700.1">
    <property type="protein sequence ID" value="BXY_1021700.1"/>
    <property type="gene ID" value="BXY_1021700"/>
</dbReference>
<gene>
    <name evidence="3" type="ORF">BXYJ_LOCUS15453</name>
</gene>
<evidence type="ECO:0000313" key="4">
    <source>
        <dbReference type="Proteomes" id="UP000095284"/>
    </source>
</evidence>
<dbReference type="EMBL" id="CAJFDI010000006">
    <property type="protein sequence ID" value="CAD5235362.1"/>
    <property type="molecule type" value="Genomic_DNA"/>
</dbReference>
<evidence type="ECO:0000256" key="1">
    <source>
        <dbReference type="SAM" id="MobiDB-lite"/>
    </source>
</evidence>
<feature type="transmembrane region" description="Helical" evidence="2">
    <location>
        <begin position="50"/>
        <end position="68"/>
    </location>
</feature>
<reference evidence="6" key="1">
    <citation type="submission" date="2016-11" db="UniProtKB">
        <authorList>
            <consortium name="WormBaseParasite"/>
        </authorList>
    </citation>
    <scope>IDENTIFICATION</scope>
</reference>
<dbReference type="Proteomes" id="UP000659654">
    <property type="component" value="Unassembled WGS sequence"/>
</dbReference>
<organism evidence="4 6">
    <name type="scientific">Bursaphelenchus xylophilus</name>
    <name type="common">Pinewood nematode worm</name>
    <name type="synonym">Aphelenchoides xylophilus</name>
    <dbReference type="NCBI Taxonomy" id="6326"/>
    <lineage>
        <taxon>Eukaryota</taxon>
        <taxon>Metazoa</taxon>
        <taxon>Ecdysozoa</taxon>
        <taxon>Nematoda</taxon>
        <taxon>Chromadorea</taxon>
        <taxon>Rhabditida</taxon>
        <taxon>Tylenchina</taxon>
        <taxon>Tylenchomorpha</taxon>
        <taxon>Aphelenchoidea</taxon>
        <taxon>Aphelenchoididae</taxon>
        <taxon>Bursaphelenchus</taxon>
    </lineage>
</organism>
<evidence type="ECO:0000256" key="2">
    <source>
        <dbReference type="SAM" id="Phobius"/>
    </source>
</evidence>
<feature type="transmembrane region" description="Helical" evidence="2">
    <location>
        <begin position="75"/>
        <end position="108"/>
    </location>
</feature>
<dbReference type="EMBL" id="CAJFCV020000006">
    <property type="protein sequence ID" value="CAG9131698.1"/>
    <property type="molecule type" value="Genomic_DNA"/>
</dbReference>
<dbReference type="AlphaFoldDB" id="A0A1I7SB20"/>
<protein>
    <submittedName>
        <fullName evidence="3">(pine wood nematode) hypothetical protein</fullName>
    </submittedName>
</protein>
<evidence type="ECO:0000313" key="6">
    <source>
        <dbReference type="WBParaSite" id="BXY_1021700.1"/>
    </source>
</evidence>
<dbReference type="Proteomes" id="UP000582659">
    <property type="component" value="Unassembled WGS sequence"/>
</dbReference>
<evidence type="ECO:0000313" key="3">
    <source>
        <dbReference type="EMBL" id="CAD5235362.1"/>
    </source>
</evidence>
<reference evidence="3" key="2">
    <citation type="submission" date="2020-09" db="EMBL/GenBank/DDBJ databases">
        <authorList>
            <person name="Kikuchi T."/>
        </authorList>
    </citation>
    <scope>NUCLEOTIDE SEQUENCE</scope>
    <source>
        <strain evidence="3">Ka4C1</strain>
    </source>
</reference>
<keyword evidence="2" id="KW-0472">Membrane</keyword>
<feature type="transmembrane region" description="Helical" evidence="2">
    <location>
        <begin position="128"/>
        <end position="148"/>
    </location>
</feature>
<keyword evidence="5" id="KW-1185">Reference proteome</keyword>
<name>A0A1I7SB20_BURXY</name>
<dbReference type="OrthoDB" id="10405424at2759"/>
<feature type="region of interest" description="Disordered" evidence="1">
    <location>
        <begin position="219"/>
        <end position="272"/>
    </location>
</feature>
<evidence type="ECO:0000313" key="5">
    <source>
        <dbReference type="Proteomes" id="UP000659654"/>
    </source>
</evidence>
<accession>A0A1I7SB20</accession>
<sequence>MSVPVGLLGHSPLKLKKLRYIVFGFLLFDVVYGAALCIFVAQFVQIISNFGAFWLVYVVSTIVAMYAACGNREWLFYPVLVFVVPFVFGTLLVMMAVIAQLGICFAMNGNVRMPSPFLECAQSMDLQTRLSFLAILMFSTFILVEKVLEFVAIRRLMRLVREEKATDGRVGLVGRSFSNLGTNVFNKNARIQGEPSGVVVREVRDSDDDLVVYRNSTASVEPETLPVPKQTPPPLTPPPAYEPKENKVESLDTPTDSINELPLNSKSKRTIE</sequence>
<keyword evidence="2" id="KW-0812">Transmembrane</keyword>
<proteinExistence type="predicted"/>
<feature type="transmembrane region" description="Helical" evidence="2">
    <location>
        <begin position="20"/>
        <end position="44"/>
    </location>
</feature>